<comment type="caution">
    <text evidence="1">The sequence shown here is derived from an EMBL/GenBank/DDBJ whole genome shotgun (WGS) entry which is preliminary data.</text>
</comment>
<dbReference type="PANTHER" id="PTHR33332">
    <property type="entry name" value="REVERSE TRANSCRIPTASE DOMAIN-CONTAINING PROTEIN"/>
    <property type="match status" value="1"/>
</dbReference>
<protein>
    <submittedName>
        <fullName evidence="1">Uncharacterized protein</fullName>
    </submittedName>
</protein>
<dbReference type="PROSITE" id="PS50878">
    <property type="entry name" value="RT_POL"/>
    <property type="match status" value="1"/>
</dbReference>
<evidence type="ECO:0000313" key="2">
    <source>
        <dbReference type="Proteomes" id="UP001152795"/>
    </source>
</evidence>
<dbReference type="OrthoDB" id="5948131at2759"/>
<dbReference type="EMBL" id="CACRXK020007263">
    <property type="protein sequence ID" value="CAB4011773.1"/>
    <property type="molecule type" value="Genomic_DNA"/>
</dbReference>
<evidence type="ECO:0000313" key="1">
    <source>
        <dbReference type="EMBL" id="CAB4011773.1"/>
    </source>
</evidence>
<dbReference type="Proteomes" id="UP001152795">
    <property type="component" value="Unassembled WGS sequence"/>
</dbReference>
<sequence>MVCVTSKIITDISVLSVLSKLIEKHVARSLMSYLAENRLLYHLQSAFREGHSTDSALINLTDKILFNLDHDEVTGMVFVDFRKAFDVINHEILLKKLELYRVTDVALTWFKSYLCDRYQFVSLEGKSSECLPLTKGVPQGSVLGPVLFLLFVNDLPLHLQYSSVDMFADDTTMYACAHYLDISSMNDGLNSDLHALNEWSLQNKMFINARKTNSMLVTGKRIPKKLDSQNDPCLQLKIDGVDVSSVASKKLLGITLDSKMSYETHVEELAKKISKRLGFLKHISPYLKQHQRETFYTCVIKPTLMYGSVVWDSCNINCHQRLLKLQKRAARIILDVDKRTPSIELFNKLAKLAAFVETTSAFITSESKFTIV</sequence>
<organism evidence="1 2">
    <name type="scientific">Paramuricea clavata</name>
    <name type="common">Red gorgonian</name>
    <name type="synonym">Violescent sea-whip</name>
    <dbReference type="NCBI Taxonomy" id="317549"/>
    <lineage>
        <taxon>Eukaryota</taxon>
        <taxon>Metazoa</taxon>
        <taxon>Cnidaria</taxon>
        <taxon>Anthozoa</taxon>
        <taxon>Octocorallia</taxon>
        <taxon>Malacalcyonacea</taxon>
        <taxon>Plexauridae</taxon>
        <taxon>Paramuricea</taxon>
    </lineage>
</organism>
<dbReference type="InterPro" id="IPR000477">
    <property type="entry name" value="RT_dom"/>
</dbReference>
<dbReference type="CDD" id="cd01650">
    <property type="entry name" value="RT_nLTR_like"/>
    <property type="match status" value="1"/>
</dbReference>
<gene>
    <name evidence="1" type="ORF">PACLA_8A009324</name>
</gene>
<keyword evidence="2" id="KW-1185">Reference proteome</keyword>
<dbReference type="AlphaFoldDB" id="A0A6S7I534"/>
<reference evidence="1" key="1">
    <citation type="submission" date="2020-04" db="EMBL/GenBank/DDBJ databases">
        <authorList>
            <person name="Alioto T."/>
            <person name="Alioto T."/>
            <person name="Gomez Garrido J."/>
        </authorList>
    </citation>
    <scope>NUCLEOTIDE SEQUENCE</scope>
    <source>
        <strain evidence="1">A484AB</strain>
    </source>
</reference>
<name>A0A6S7I534_PARCT</name>
<accession>A0A6S7I534</accession>
<dbReference type="Pfam" id="PF00078">
    <property type="entry name" value="RVT_1"/>
    <property type="match status" value="1"/>
</dbReference>
<proteinExistence type="predicted"/>